<dbReference type="Pfam" id="PF13384">
    <property type="entry name" value="HTH_23"/>
    <property type="match status" value="1"/>
</dbReference>
<proteinExistence type="predicted"/>
<dbReference type="Proteomes" id="UP000323129">
    <property type="component" value="Unassembled WGS sequence"/>
</dbReference>
<comment type="caution">
    <text evidence="1">The sequence shown here is derived from an EMBL/GenBank/DDBJ whole genome shotgun (WGS) entry which is preliminary data.</text>
</comment>
<evidence type="ECO:0000313" key="2">
    <source>
        <dbReference type="Proteomes" id="UP000323129"/>
    </source>
</evidence>
<reference evidence="1 2" key="1">
    <citation type="submission" date="2017-08" db="EMBL/GenBank/DDBJ databases">
        <title>Aeromonas veronii bv sobria strain NS22 whole genome sequencing.</title>
        <authorList>
            <person name="Katharios P."/>
            <person name="Ha V.Q."/>
            <person name="Smyrli M."/>
        </authorList>
    </citation>
    <scope>NUCLEOTIDE SEQUENCE [LARGE SCALE GENOMIC DNA]</scope>
    <source>
        <strain evidence="1 2">NS22</strain>
    </source>
</reference>
<accession>A0ABY3MHJ5</accession>
<dbReference type="SUPFAM" id="SSF46689">
    <property type="entry name" value="Homeodomain-like"/>
    <property type="match status" value="1"/>
</dbReference>
<keyword evidence="2" id="KW-1185">Reference proteome</keyword>
<name>A0ABY3MHJ5_AERVE</name>
<dbReference type="InterPro" id="IPR009057">
    <property type="entry name" value="Homeodomain-like_sf"/>
</dbReference>
<dbReference type="EMBL" id="NQMC01000068">
    <property type="protein sequence ID" value="TYD41539.1"/>
    <property type="molecule type" value="Genomic_DNA"/>
</dbReference>
<gene>
    <name evidence="1" type="ORF">CJF24_18160</name>
</gene>
<feature type="non-terminal residue" evidence="1">
    <location>
        <position position="77"/>
    </location>
</feature>
<evidence type="ECO:0000313" key="1">
    <source>
        <dbReference type="EMBL" id="TYD41539.1"/>
    </source>
</evidence>
<sequence>MPILPPLPRPQRRRIHKFIHATRDKGHARRLMAILLLHEGRTITDVHHLTGAARSTIGRWLRWYRDEGVGALEALPA</sequence>
<protein>
    <submittedName>
        <fullName evidence="1">IS630 family transposase</fullName>
    </submittedName>
</protein>
<organism evidence="1 2">
    <name type="scientific">Aeromonas veronii</name>
    <dbReference type="NCBI Taxonomy" id="654"/>
    <lineage>
        <taxon>Bacteria</taxon>
        <taxon>Pseudomonadati</taxon>
        <taxon>Pseudomonadota</taxon>
        <taxon>Gammaproteobacteria</taxon>
        <taxon>Aeromonadales</taxon>
        <taxon>Aeromonadaceae</taxon>
        <taxon>Aeromonas</taxon>
    </lineage>
</organism>
<dbReference type="RefSeq" id="WP_148726312.1">
    <property type="nucleotide sequence ID" value="NZ_NQMC01000068.1"/>
</dbReference>